<evidence type="ECO:0000313" key="3">
    <source>
        <dbReference type="EMBL" id="CAE0462948.1"/>
    </source>
</evidence>
<dbReference type="EMBL" id="HBIO01010063">
    <property type="protein sequence ID" value="CAE0462948.1"/>
    <property type="molecule type" value="Transcribed_RNA"/>
</dbReference>
<gene>
    <name evidence="1" type="ORF">CDEB00056_LOCUS7785</name>
    <name evidence="2" type="ORF">CDEB00056_LOCUS7788</name>
    <name evidence="3" type="ORF">CDEB00056_LOCUS7789</name>
</gene>
<dbReference type="AlphaFoldDB" id="A0A6S8TKY5"/>
<dbReference type="EMBL" id="HBIO01010062">
    <property type="protein sequence ID" value="CAE0462947.1"/>
    <property type="molecule type" value="Transcribed_RNA"/>
</dbReference>
<evidence type="ECO:0000313" key="2">
    <source>
        <dbReference type="EMBL" id="CAE0462947.1"/>
    </source>
</evidence>
<protein>
    <submittedName>
        <fullName evidence="3">Uncharacterized protein</fullName>
    </submittedName>
</protein>
<organism evidence="3">
    <name type="scientific">Chaetoceros debilis</name>
    <dbReference type="NCBI Taxonomy" id="122233"/>
    <lineage>
        <taxon>Eukaryota</taxon>
        <taxon>Sar</taxon>
        <taxon>Stramenopiles</taxon>
        <taxon>Ochrophyta</taxon>
        <taxon>Bacillariophyta</taxon>
        <taxon>Coscinodiscophyceae</taxon>
        <taxon>Chaetocerotophycidae</taxon>
        <taxon>Chaetocerotales</taxon>
        <taxon>Chaetocerotaceae</taxon>
        <taxon>Chaetoceros</taxon>
    </lineage>
</organism>
<sequence length="364" mass="41829">MTMNIENLITNLQRCKELPNFFRDKMDVVAAKVMAEMTKEARNFLCHELDDIKHTEDQVKAVIDIFPESLSMVNDRYGRLPVQNAAYHPDRVSFIPLLAKEGLRLNAGSEESRGGLLYGRENTLQALVMKEDDNSEVTAKYEKVLEDLHEMGLLKKGDIKKFELLYYALNSSSHQRFEMLADWDPDSLITTSLPNGKPLLRHSKRTCETVLTSGMKHFPERLGFLFRKYKGETICETYIERFGEIKAMSIICRCIPPAENHLLIHRAVEIVPHLEDKLIKYYPDEAFKKDATGRTLPQVKFHAQLRNGTQTFDNNASYFVNARDDEVEAKDPRSGLFPFMLAASNNRSDLDAVYYLLKRCPQVL</sequence>
<dbReference type="EMBL" id="HBIO01010059">
    <property type="protein sequence ID" value="CAE0462944.1"/>
    <property type="molecule type" value="Transcribed_RNA"/>
</dbReference>
<reference evidence="3" key="1">
    <citation type="submission" date="2021-01" db="EMBL/GenBank/DDBJ databases">
        <authorList>
            <person name="Corre E."/>
            <person name="Pelletier E."/>
            <person name="Niang G."/>
            <person name="Scheremetjew M."/>
            <person name="Finn R."/>
            <person name="Kale V."/>
            <person name="Holt S."/>
            <person name="Cochrane G."/>
            <person name="Meng A."/>
            <person name="Brown T."/>
            <person name="Cohen L."/>
        </authorList>
    </citation>
    <scope>NUCLEOTIDE SEQUENCE</scope>
    <source>
        <strain evidence="3">MM31A-1</strain>
    </source>
</reference>
<evidence type="ECO:0000313" key="1">
    <source>
        <dbReference type="EMBL" id="CAE0462944.1"/>
    </source>
</evidence>
<proteinExistence type="predicted"/>
<name>A0A6S8TKY5_9STRA</name>
<accession>A0A6S8TKY5</accession>